<name>A0A6N6VRQ1_9BACT</name>
<dbReference type="RefSeq" id="WP_153421167.1">
    <property type="nucleotide sequence ID" value="NZ_WFLM01000004.1"/>
</dbReference>
<gene>
    <name evidence="3" type="ORF">GCL60_13025</name>
</gene>
<sequence>MKPAIDQLKKDKNILKNLGKIGVVTNQTSVTSLFESSTDIIYEAAKNTSNAIVTCVFGPQHGYFQTEQDNMKETPDDFYYFNDGKKVPLYSLYSNTREPTEEHLKNVDTLVVDLQDIGCRVYTYMLTLAACLRAGSKFNKKVVVFDRVNPLGLSIKNKQNKWNYVEGDRLETKWHSFVGWYDIPMRHGLSMGELGYYFIKQDKLLLDYKVVKVENLKRTDDIYYLKNTKWAMPSPNIPSWESAFMFPAFVTLEGTNVSEGRGSTIPFQLIGAPWLDNQLCIKFLNENKNLFLKDQNKINSIIFRPHQFRPTFNKHQGNICKGIQFHIEEPENVNLFSLGMCFLYYCSKYQSNDFAWAKPGYEYNYEDLPINLILGTEKWIQFFSEKMTDNSLKELKNHLNESNENGQTFMKEMEPLLIYRE</sequence>
<dbReference type="OrthoDB" id="5288433at2"/>
<dbReference type="InterPro" id="IPR048503">
    <property type="entry name" value="NamZ_C"/>
</dbReference>
<comment type="caution">
    <text evidence="3">The sequence shown here is derived from an EMBL/GenBank/DDBJ whole genome shotgun (WGS) entry which is preliminary data.</text>
</comment>
<dbReference type="EMBL" id="WFLM01000004">
    <property type="protein sequence ID" value="KAB8038090.1"/>
    <property type="molecule type" value="Genomic_DNA"/>
</dbReference>
<evidence type="ECO:0000259" key="2">
    <source>
        <dbReference type="Pfam" id="PF20732"/>
    </source>
</evidence>
<dbReference type="GO" id="GO:0033922">
    <property type="term" value="F:peptidoglycan beta-N-acetylmuramidase activity"/>
    <property type="evidence" value="ECO:0007669"/>
    <property type="project" value="InterPro"/>
</dbReference>
<dbReference type="Gene3D" id="3.90.1150.140">
    <property type="match status" value="1"/>
</dbReference>
<dbReference type="PANTHER" id="PTHR42915:SF1">
    <property type="entry name" value="PEPTIDOGLYCAN BETA-N-ACETYLMURAMIDASE NAMZ"/>
    <property type="match status" value="1"/>
</dbReference>
<reference evidence="3 4" key="1">
    <citation type="submission" date="2019-10" db="EMBL/GenBank/DDBJ databases">
        <title>New species of Slilvanegrellaceae.</title>
        <authorList>
            <person name="Pitt A."/>
            <person name="Hahn M.W."/>
        </authorList>
    </citation>
    <scope>NUCLEOTIDE SEQUENCE [LARGE SCALE GENOMIC DNA]</scope>
    <source>
        <strain evidence="3 4">SP-Ram-0.45-NSY-1</strain>
    </source>
</reference>
<feature type="domain" description="Peptidoglycan beta-N-acetylmuramidase NamZ C-terminal" evidence="2">
    <location>
        <begin position="245"/>
        <end position="419"/>
    </location>
</feature>
<dbReference type="Proteomes" id="UP000437748">
    <property type="component" value="Unassembled WGS sequence"/>
</dbReference>
<keyword evidence="4" id="KW-1185">Reference proteome</keyword>
<dbReference type="Pfam" id="PF07075">
    <property type="entry name" value="NamZ_N"/>
    <property type="match status" value="1"/>
</dbReference>
<evidence type="ECO:0000313" key="3">
    <source>
        <dbReference type="EMBL" id="KAB8038090.1"/>
    </source>
</evidence>
<dbReference type="InterPro" id="IPR008302">
    <property type="entry name" value="NamZ"/>
</dbReference>
<dbReference type="InterPro" id="IPR048502">
    <property type="entry name" value="NamZ_N"/>
</dbReference>
<dbReference type="Pfam" id="PF20732">
    <property type="entry name" value="NamZ_C"/>
    <property type="match status" value="1"/>
</dbReference>
<dbReference type="PIRSF" id="PIRSF016719">
    <property type="entry name" value="UCP016719"/>
    <property type="match status" value="1"/>
</dbReference>
<protein>
    <submittedName>
        <fullName evidence="3">DUF1343 domain-containing protein</fullName>
    </submittedName>
</protein>
<proteinExistence type="predicted"/>
<accession>A0A6N6VRQ1</accession>
<evidence type="ECO:0000313" key="4">
    <source>
        <dbReference type="Proteomes" id="UP000437748"/>
    </source>
</evidence>
<dbReference type="AlphaFoldDB" id="A0A6N6VRQ1"/>
<dbReference type="PANTHER" id="PTHR42915">
    <property type="entry name" value="HYPOTHETICAL 460 KDA PROTEIN IN FEUA-SIGW INTERGENIC REGION [PRECURSOR]"/>
    <property type="match status" value="1"/>
</dbReference>
<dbReference type="Gene3D" id="3.40.50.12170">
    <property type="entry name" value="Uncharacterised protein PF07075, DUF1343"/>
    <property type="match status" value="1"/>
</dbReference>
<evidence type="ECO:0000259" key="1">
    <source>
        <dbReference type="Pfam" id="PF07075"/>
    </source>
</evidence>
<organism evidence="3 4">
    <name type="scientific">Silvanigrella paludirubra</name>
    <dbReference type="NCBI Taxonomy" id="2499159"/>
    <lineage>
        <taxon>Bacteria</taxon>
        <taxon>Pseudomonadati</taxon>
        <taxon>Bdellovibrionota</taxon>
        <taxon>Oligoflexia</taxon>
        <taxon>Silvanigrellales</taxon>
        <taxon>Silvanigrellaceae</taxon>
        <taxon>Silvanigrella</taxon>
    </lineage>
</organism>
<feature type="domain" description="Peptidoglycan beta-N-acetylmuramidase NamZ N-terminal" evidence="1">
    <location>
        <begin position="21"/>
        <end position="240"/>
    </location>
</feature>